<reference evidence="6 7" key="1">
    <citation type="submission" date="2017-05" db="EMBL/GenBank/DDBJ databases">
        <authorList>
            <person name="Varghese N."/>
            <person name="Submissions S."/>
        </authorList>
    </citation>
    <scope>NUCLEOTIDE SEQUENCE [LARGE SCALE GENOMIC DNA]</scope>
    <source>
        <strain evidence="6 7">MACB1020</strain>
    </source>
</reference>
<dbReference type="HAMAP" id="MF_01363">
    <property type="entry name" value="Ribosomal_bL21"/>
    <property type="match status" value="1"/>
</dbReference>
<dbReference type="EMBL" id="FXXC01000001">
    <property type="protein sequence ID" value="SMR94233.1"/>
    <property type="molecule type" value="Genomic_DNA"/>
</dbReference>
<sequence>MGNIQCYNIECCFMSARKGQIAPVAACRQNLKNFLKAGGMEKKMYAIIETGGKQYKVQEGDVLKVEKLKADVDSVVKIDKVLAISSDDGFVVGKPYVDGAYVEAKVLEHAKDKKIIVFTYKSKTGYHRKLGHRQWYTKIQITKIAK</sequence>
<proteinExistence type="inferred from homology"/>
<dbReference type="InterPro" id="IPR028909">
    <property type="entry name" value="bL21-like"/>
</dbReference>
<evidence type="ECO:0000256" key="1">
    <source>
        <dbReference type="ARBA" id="ARBA00008563"/>
    </source>
</evidence>
<dbReference type="NCBIfam" id="TIGR00061">
    <property type="entry name" value="L21"/>
    <property type="match status" value="1"/>
</dbReference>
<protein>
    <recommendedName>
        <fullName evidence="4">Large ribosomal subunit protein bL21</fullName>
    </recommendedName>
</protein>
<dbReference type="PANTHER" id="PTHR21349:SF0">
    <property type="entry name" value="LARGE RIBOSOMAL SUBUNIT PROTEIN BL21M"/>
    <property type="match status" value="1"/>
</dbReference>
<dbReference type="SUPFAM" id="SSF141091">
    <property type="entry name" value="L21p-like"/>
    <property type="match status" value="1"/>
</dbReference>
<evidence type="ECO:0000256" key="4">
    <source>
        <dbReference type="HAMAP-Rule" id="MF_01363"/>
    </source>
</evidence>
<evidence type="ECO:0000256" key="5">
    <source>
        <dbReference type="RuleBase" id="RU000562"/>
    </source>
</evidence>
<keyword evidence="3 4" id="KW-0687">Ribonucleoprotein</keyword>
<evidence type="ECO:0000256" key="3">
    <source>
        <dbReference type="ARBA" id="ARBA00023274"/>
    </source>
</evidence>
<evidence type="ECO:0000256" key="2">
    <source>
        <dbReference type="ARBA" id="ARBA00022980"/>
    </source>
</evidence>
<organism evidence="6 7">
    <name type="scientific">Caldicellulosiruptor bescii</name>
    <name type="common">Anaerocellum thermophilum</name>
    <dbReference type="NCBI Taxonomy" id="31899"/>
    <lineage>
        <taxon>Bacteria</taxon>
        <taxon>Bacillati</taxon>
        <taxon>Bacillota</taxon>
        <taxon>Bacillota incertae sedis</taxon>
        <taxon>Caldicellulosiruptorales</taxon>
        <taxon>Caldicellulosiruptoraceae</taxon>
        <taxon>Caldicellulosiruptor</taxon>
    </lineage>
</organism>
<evidence type="ECO:0000313" key="6">
    <source>
        <dbReference type="EMBL" id="SMR94233.1"/>
    </source>
</evidence>
<keyword evidence="4 5" id="KW-0694">RNA-binding</keyword>
<keyword evidence="4 5" id="KW-0699">rRNA-binding</keyword>
<dbReference type="GO" id="GO:0005840">
    <property type="term" value="C:ribosome"/>
    <property type="evidence" value="ECO:0007669"/>
    <property type="project" value="UniProtKB-KW"/>
</dbReference>
<dbReference type="Pfam" id="PF00829">
    <property type="entry name" value="Ribosomal_L21p"/>
    <property type="match status" value="1"/>
</dbReference>
<dbReference type="PANTHER" id="PTHR21349">
    <property type="entry name" value="50S RIBOSOMAL PROTEIN L21"/>
    <property type="match status" value="1"/>
</dbReference>
<gene>
    <name evidence="4" type="primary">rplU</name>
    <name evidence="6" type="ORF">SAMN05216240_1976</name>
</gene>
<accession>A0ABY1SA96</accession>
<evidence type="ECO:0000313" key="7">
    <source>
        <dbReference type="Proteomes" id="UP000196803"/>
    </source>
</evidence>
<comment type="caution">
    <text evidence="6">The sequence shown here is derived from an EMBL/GenBank/DDBJ whole genome shotgun (WGS) entry which is preliminary data.</text>
</comment>
<keyword evidence="2 4" id="KW-0689">Ribosomal protein</keyword>
<comment type="similarity">
    <text evidence="1 4 5">Belongs to the bacterial ribosomal protein bL21 family.</text>
</comment>
<dbReference type="Proteomes" id="UP000196803">
    <property type="component" value="Unassembled WGS sequence"/>
</dbReference>
<comment type="function">
    <text evidence="4 5">This protein binds to 23S rRNA in the presence of protein L20.</text>
</comment>
<name>A0ABY1SA96_CALBS</name>
<comment type="subunit">
    <text evidence="4">Part of the 50S ribosomal subunit. Contacts protein L20.</text>
</comment>
<dbReference type="InterPro" id="IPR036164">
    <property type="entry name" value="bL21-like_sf"/>
</dbReference>
<keyword evidence="7" id="KW-1185">Reference proteome</keyword>
<dbReference type="InterPro" id="IPR001787">
    <property type="entry name" value="Ribosomal_bL21"/>
</dbReference>